<evidence type="ECO:0000313" key="3">
    <source>
        <dbReference type="Proteomes" id="UP001433268"/>
    </source>
</evidence>
<organism evidence="2 3">
    <name type="scientific">Apiospora hydei</name>
    <dbReference type="NCBI Taxonomy" id="1337664"/>
    <lineage>
        <taxon>Eukaryota</taxon>
        <taxon>Fungi</taxon>
        <taxon>Dikarya</taxon>
        <taxon>Ascomycota</taxon>
        <taxon>Pezizomycotina</taxon>
        <taxon>Sordariomycetes</taxon>
        <taxon>Xylariomycetidae</taxon>
        <taxon>Amphisphaeriales</taxon>
        <taxon>Apiosporaceae</taxon>
        <taxon>Apiospora</taxon>
    </lineage>
</organism>
<proteinExistence type="predicted"/>
<dbReference type="EMBL" id="JAQQWN010000005">
    <property type="protein sequence ID" value="KAK8085412.1"/>
    <property type="molecule type" value="Genomic_DNA"/>
</dbReference>
<reference evidence="2 3" key="1">
    <citation type="submission" date="2023-01" db="EMBL/GenBank/DDBJ databases">
        <title>Analysis of 21 Apiospora genomes using comparative genomics revels a genus with tremendous synthesis potential of carbohydrate active enzymes and secondary metabolites.</title>
        <authorList>
            <person name="Sorensen T."/>
        </authorList>
    </citation>
    <scope>NUCLEOTIDE SEQUENCE [LARGE SCALE GENOMIC DNA]</scope>
    <source>
        <strain evidence="2 3">CBS 114990</strain>
    </source>
</reference>
<dbReference type="GeneID" id="92044058"/>
<accession>A0ABR1WPE4</accession>
<keyword evidence="3" id="KW-1185">Reference proteome</keyword>
<name>A0ABR1WPE4_9PEZI</name>
<feature type="compositionally biased region" description="Basic and acidic residues" evidence="1">
    <location>
        <begin position="100"/>
        <end position="109"/>
    </location>
</feature>
<evidence type="ECO:0000313" key="2">
    <source>
        <dbReference type="EMBL" id="KAK8085412.1"/>
    </source>
</evidence>
<dbReference type="RefSeq" id="XP_066669921.1">
    <property type="nucleotide sequence ID" value="XM_066810998.1"/>
</dbReference>
<evidence type="ECO:0000256" key="1">
    <source>
        <dbReference type="SAM" id="MobiDB-lite"/>
    </source>
</evidence>
<sequence length="109" mass="12160">MYKVAGGLPRWVEATIRALGKLRDVLVACCKKPQVAIEPQVAQPTMQQQLGAMQQGQQQQLLRIEQLENQVQPQPQQQQGVPLNLNHVALPSGQGTSWDSMKERFGTMQ</sequence>
<comment type="caution">
    <text evidence="2">The sequence shown here is derived from an EMBL/GenBank/DDBJ whole genome shotgun (WGS) entry which is preliminary data.</text>
</comment>
<feature type="region of interest" description="Disordered" evidence="1">
    <location>
        <begin position="89"/>
        <end position="109"/>
    </location>
</feature>
<dbReference type="Proteomes" id="UP001433268">
    <property type="component" value="Unassembled WGS sequence"/>
</dbReference>
<gene>
    <name evidence="2" type="ORF">PG997_006683</name>
</gene>
<protein>
    <submittedName>
        <fullName evidence="2">Uncharacterized protein</fullName>
    </submittedName>
</protein>